<dbReference type="InterPro" id="IPR001920">
    <property type="entry name" value="Asp/Glu_race"/>
</dbReference>
<dbReference type="UniPathway" id="UPA00219"/>
<dbReference type="Proteomes" id="UP000002696">
    <property type="component" value="Chromosome"/>
</dbReference>
<keyword evidence="4 5" id="KW-0961">Cell wall biogenesis/degradation</keyword>
<evidence type="ECO:0000256" key="4">
    <source>
        <dbReference type="ARBA" id="ARBA00023316"/>
    </source>
</evidence>
<dbReference type="GO" id="GO:0008360">
    <property type="term" value="P:regulation of cell shape"/>
    <property type="evidence" value="ECO:0007669"/>
    <property type="project" value="UniProtKB-KW"/>
</dbReference>
<accession>D9QLC4</accession>
<feature type="binding site" evidence="5">
    <location>
        <begin position="36"/>
        <end position="37"/>
    </location>
    <ligand>
        <name>substrate</name>
    </ligand>
</feature>
<dbReference type="PROSITE" id="PS00923">
    <property type="entry name" value="ASP_GLU_RACEMASE_1"/>
    <property type="match status" value="1"/>
</dbReference>
<gene>
    <name evidence="5" type="primary">murI</name>
    <name evidence="6" type="ordered locus">Bresu_0665</name>
</gene>
<name>D9QLC4_BRESC</name>
<dbReference type="Gene3D" id="3.40.50.1860">
    <property type="match status" value="2"/>
</dbReference>
<dbReference type="STRING" id="633149.Bresu_0665"/>
<feature type="active site" description="Proton donor/acceptor" evidence="5">
    <location>
        <position position="235"/>
    </location>
</feature>
<evidence type="ECO:0000313" key="7">
    <source>
        <dbReference type="Proteomes" id="UP000002696"/>
    </source>
</evidence>
<dbReference type="GO" id="GO:0071555">
    <property type="term" value="P:cell wall organization"/>
    <property type="evidence" value="ECO:0007669"/>
    <property type="project" value="UniProtKB-KW"/>
</dbReference>
<comment type="function">
    <text evidence="5">Provides the (R)-glutamate required for cell wall biosynthesis.</text>
</comment>
<evidence type="ECO:0000256" key="5">
    <source>
        <dbReference type="HAMAP-Rule" id="MF_00258"/>
    </source>
</evidence>
<dbReference type="EC" id="5.1.1.3" evidence="5"/>
<comment type="pathway">
    <text evidence="5">Cell wall biogenesis; peptidoglycan biosynthesis.</text>
</comment>
<dbReference type="PANTHER" id="PTHR21198:SF2">
    <property type="entry name" value="GLUTAMATE RACEMASE"/>
    <property type="match status" value="1"/>
</dbReference>
<keyword evidence="1 5" id="KW-0133">Cell shape</keyword>
<dbReference type="InterPro" id="IPR004391">
    <property type="entry name" value="Glu_race"/>
</dbReference>
<sequence length="312" mass="33411">MPRSPALPGPGPGRKTAYTFAGQGLNAAPMAIGVFDSGVGGLTVHRELTRRFSTRDLVYLADQANAPIGSRSGEEIVEITRNGCERLFQAGASVVVLACNTASAVALRRLQQTWVAEAAVRHGRPLNVLGIIVPTIEAATGLPWTYEAERLGDKVEAIDITGVFCTAATAISRVYEIEIDKRREDLAVFSEPCPGLAGLIELGAPTEELRVVVADHVDALRRRIGRHPDTAILGCTHYEIVADLFAAALPDGTTLIHQPSAVADALERYFARHPEYALGDSGRRTFLTTGKTGPQSDRVSQFWGAPLSFEAA</sequence>
<dbReference type="GO" id="GO:0008881">
    <property type="term" value="F:glutamate racemase activity"/>
    <property type="evidence" value="ECO:0007669"/>
    <property type="project" value="UniProtKB-UniRule"/>
</dbReference>
<organism evidence="6 7">
    <name type="scientific">Brevundimonas subvibrioides (strain ATCC 15264 / DSM 4735 / LMG 14903 / NBRC 16000 / CB 81)</name>
    <name type="common">Caulobacter subvibrioides</name>
    <dbReference type="NCBI Taxonomy" id="633149"/>
    <lineage>
        <taxon>Bacteria</taxon>
        <taxon>Pseudomonadati</taxon>
        <taxon>Pseudomonadota</taxon>
        <taxon>Alphaproteobacteria</taxon>
        <taxon>Caulobacterales</taxon>
        <taxon>Caulobacteraceae</taxon>
        <taxon>Brevundimonas</taxon>
    </lineage>
</organism>
<feature type="binding site" evidence="5">
    <location>
        <begin position="100"/>
        <end position="101"/>
    </location>
    <ligand>
        <name>substrate</name>
    </ligand>
</feature>
<keyword evidence="2 5" id="KW-0573">Peptidoglycan synthesis</keyword>
<dbReference type="SUPFAM" id="SSF53681">
    <property type="entry name" value="Aspartate/glutamate racemase"/>
    <property type="match status" value="2"/>
</dbReference>
<keyword evidence="7" id="KW-1185">Reference proteome</keyword>
<keyword evidence="3 5" id="KW-0413">Isomerase</keyword>
<dbReference type="InParanoid" id="D9QLC4"/>
<dbReference type="HAMAP" id="MF_00258">
    <property type="entry name" value="Glu_racemase"/>
    <property type="match status" value="1"/>
</dbReference>
<evidence type="ECO:0000256" key="1">
    <source>
        <dbReference type="ARBA" id="ARBA00022960"/>
    </source>
</evidence>
<reference evidence="7" key="1">
    <citation type="journal article" date="2011" name="J. Bacteriol.">
        <title>Genome sequences of eight morphologically diverse alphaproteobacteria.</title>
        <authorList>
            <consortium name="US DOE Joint Genome Institute"/>
            <person name="Brown P.J."/>
            <person name="Kysela D.T."/>
            <person name="Buechlein A."/>
            <person name="Hemmerich C."/>
            <person name="Brun Y.V."/>
        </authorList>
    </citation>
    <scope>NUCLEOTIDE SEQUENCE [LARGE SCALE GENOMIC DNA]</scope>
    <source>
        <strain evidence="7">ATCC 15264 / DSM 4735 / LMG 14903 / NBRC 16000 / CB 81</strain>
    </source>
</reference>
<dbReference type="eggNOG" id="COG0796">
    <property type="taxonomic scope" value="Bacteria"/>
</dbReference>
<dbReference type="AlphaFoldDB" id="D9QLC4"/>
<feature type="binding site" evidence="5">
    <location>
        <begin position="236"/>
        <end position="237"/>
    </location>
    <ligand>
        <name>substrate</name>
    </ligand>
</feature>
<evidence type="ECO:0000256" key="2">
    <source>
        <dbReference type="ARBA" id="ARBA00022984"/>
    </source>
</evidence>
<dbReference type="EMBL" id="CP002102">
    <property type="protein sequence ID" value="ADK99979.1"/>
    <property type="molecule type" value="Genomic_DNA"/>
</dbReference>
<dbReference type="FunCoup" id="D9QLC4">
    <property type="interactions" value="229"/>
</dbReference>
<protein>
    <recommendedName>
        <fullName evidence="5">Glutamate racemase</fullName>
        <ecNumber evidence="5">5.1.1.3</ecNumber>
    </recommendedName>
</protein>
<dbReference type="GO" id="GO:0009252">
    <property type="term" value="P:peptidoglycan biosynthetic process"/>
    <property type="evidence" value="ECO:0007669"/>
    <property type="project" value="UniProtKB-UniRule"/>
</dbReference>
<dbReference type="HOGENOM" id="CLU_052344_0_3_5"/>
<evidence type="ECO:0000256" key="3">
    <source>
        <dbReference type="ARBA" id="ARBA00023235"/>
    </source>
</evidence>
<dbReference type="PANTHER" id="PTHR21198">
    <property type="entry name" value="GLUTAMATE RACEMASE"/>
    <property type="match status" value="1"/>
</dbReference>
<dbReference type="KEGG" id="bsb:Bresu_0665"/>
<comment type="similarity">
    <text evidence="5">Belongs to the aspartate/glutamate racemases family.</text>
</comment>
<feature type="active site" description="Proton donor/acceptor" evidence="5">
    <location>
        <position position="99"/>
    </location>
</feature>
<proteinExistence type="inferred from homology"/>
<comment type="catalytic activity">
    <reaction evidence="5">
        <text>L-glutamate = D-glutamate</text>
        <dbReference type="Rhea" id="RHEA:12813"/>
        <dbReference type="ChEBI" id="CHEBI:29985"/>
        <dbReference type="ChEBI" id="CHEBI:29986"/>
        <dbReference type="EC" id="5.1.1.3"/>
    </reaction>
</comment>
<comment type="caution">
    <text evidence="5">Lacks conserved residue(s) required for the propagation of feature annotation.</text>
</comment>
<dbReference type="InterPro" id="IPR018187">
    <property type="entry name" value="Asp/Glu_racemase_AS_1"/>
</dbReference>
<evidence type="ECO:0000313" key="6">
    <source>
        <dbReference type="EMBL" id="ADK99979.1"/>
    </source>
</evidence>